<dbReference type="EMBL" id="CP060783">
    <property type="protein sequence ID" value="QNP49409.1"/>
    <property type="molecule type" value="Genomic_DNA"/>
</dbReference>
<feature type="transmembrane region" description="Helical" evidence="8">
    <location>
        <begin position="158"/>
        <end position="179"/>
    </location>
</feature>
<dbReference type="InterPro" id="IPR052017">
    <property type="entry name" value="TSUP"/>
</dbReference>
<keyword evidence="4 8" id="KW-1003">Cell membrane</keyword>
<dbReference type="GO" id="GO:0005886">
    <property type="term" value="C:plasma membrane"/>
    <property type="evidence" value="ECO:0007669"/>
    <property type="project" value="UniProtKB-SubCell"/>
</dbReference>
<feature type="transmembrane region" description="Helical" evidence="8">
    <location>
        <begin position="218"/>
        <end position="238"/>
    </location>
</feature>
<evidence type="ECO:0000256" key="7">
    <source>
        <dbReference type="ARBA" id="ARBA00023136"/>
    </source>
</evidence>
<proteinExistence type="inferred from homology"/>
<dbReference type="KEGG" id="daer:H9K75_05040"/>
<comment type="subcellular location">
    <subcellularLocation>
        <location evidence="1 8">Cell membrane</location>
        <topology evidence="1 8">Multi-pass membrane protein</topology>
    </subcellularLocation>
</comment>
<keyword evidence="3" id="KW-0813">Transport</keyword>
<organism evidence="9 10">
    <name type="scientific">Diaphorobacter aerolatus</name>
    <dbReference type="NCBI Taxonomy" id="1288495"/>
    <lineage>
        <taxon>Bacteria</taxon>
        <taxon>Pseudomonadati</taxon>
        <taxon>Pseudomonadota</taxon>
        <taxon>Betaproteobacteria</taxon>
        <taxon>Burkholderiales</taxon>
        <taxon>Comamonadaceae</taxon>
        <taxon>Diaphorobacter</taxon>
    </lineage>
</organism>
<sequence>MPPIDESQDRWHSKMEISNWTVSTPSWLMVAVAVFVLAGMVKGIVGLGLPTVAMGLLALRMPPAEAAALLIIPSLVTNIWQMRPWGSLGASFSRMWPMQVAICLGTAVGAWLIGAPAGAWANVALGIALVIYAGWALLGAQWRVSPQQERWMGPVVGAITGGVTAGTGVFVIPAVPYLQSLNMQRDELIQTMGLCFTVSTLALAAGLAWNGSFTTGDVGWSAVLLIPAIVGMQIGTWLRSRLSPLWFKRCLMVSLMLLGASMVVR</sequence>
<feature type="transmembrane region" description="Helical" evidence="8">
    <location>
        <begin position="95"/>
        <end position="113"/>
    </location>
</feature>
<evidence type="ECO:0000313" key="9">
    <source>
        <dbReference type="EMBL" id="QNP49409.1"/>
    </source>
</evidence>
<dbReference type="PANTHER" id="PTHR30269">
    <property type="entry name" value="TRANSMEMBRANE PROTEIN YFCA"/>
    <property type="match status" value="1"/>
</dbReference>
<feature type="transmembrane region" description="Helical" evidence="8">
    <location>
        <begin position="191"/>
        <end position="212"/>
    </location>
</feature>
<accession>A0A7H0GM93</accession>
<dbReference type="PANTHER" id="PTHR30269:SF32">
    <property type="entry name" value="MEMBRANE TRANSPORTER PROTEIN-RELATED"/>
    <property type="match status" value="1"/>
</dbReference>
<evidence type="ECO:0000256" key="4">
    <source>
        <dbReference type="ARBA" id="ARBA00022475"/>
    </source>
</evidence>
<evidence type="ECO:0000256" key="5">
    <source>
        <dbReference type="ARBA" id="ARBA00022692"/>
    </source>
</evidence>
<dbReference type="InterPro" id="IPR002781">
    <property type="entry name" value="TM_pro_TauE-like"/>
</dbReference>
<dbReference type="AlphaFoldDB" id="A0A7H0GM93"/>
<evidence type="ECO:0000313" key="10">
    <source>
        <dbReference type="Proteomes" id="UP000516028"/>
    </source>
</evidence>
<reference evidence="9 10" key="1">
    <citation type="submission" date="2020-08" db="EMBL/GenBank/DDBJ databases">
        <title>Genome sequence of Diaphorobacter aerolatus KACC 16536T.</title>
        <authorList>
            <person name="Hyun D.-W."/>
            <person name="Bae J.-W."/>
        </authorList>
    </citation>
    <scope>NUCLEOTIDE SEQUENCE [LARGE SCALE GENOMIC DNA]</scope>
    <source>
        <strain evidence="9 10">KACC 16536</strain>
    </source>
</reference>
<evidence type="ECO:0000256" key="8">
    <source>
        <dbReference type="RuleBase" id="RU363041"/>
    </source>
</evidence>
<keyword evidence="7 8" id="KW-0472">Membrane</keyword>
<keyword evidence="10" id="KW-1185">Reference proteome</keyword>
<dbReference type="Proteomes" id="UP000516028">
    <property type="component" value="Chromosome"/>
</dbReference>
<evidence type="ECO:0000256" key="6">
    <source>
        <dbReference type="ARBA" id="ARBA00022989"/>
    </source>
</evidence>
<feature type="transmembrane region" description="Helical" evidence="8">
    <location>
        <begin position="120"/>
        <end position="138"/>
    </location>
</feature>
<name>A0A7H0GM93_9BURK</name>
<evidence type="ECO:0000256" key="1">
    <source>
        <dbReference type="ARBA" id="ARBA00004651"/>
    </source>
</evidence>
<protein>
    <recommendedName>
        <fullName evidence="8">Probable membrane transporter protein</fullName>
    </recommendedName>
</protein>
<gene>
    <name evidence="9" type="ORF">H9K75_05040</name>
</gene>
<evidence type="ECO:0000256" key="2">
    <source>
        <dbReference type="ARBA" id="ARBA00009142"/>
    </source>
</evidence>
<feature type="transmembrane region" description="Helical" evidence="8">
    <location>
        <begin position="27"/>
        <end position="59"/>
    </location>
</feature>
<keyword evidence="6 8" id="KW-1133">Transmembrane helix</keyword>
<dbReference type="Pfam" id="PF01925">
    <property type="entry name" value="TauE"/>
    <property type="match status" value="1"/>
</dbReference>
<feature type="transmembrane region" description="Helical" evidence="8">
    <location>
        <begin position="245"/>
        <end position="264"/>
    </location>
</feature>
<evidence type="ECO:0000256" key="3">
    <source>
        <dbReference type="ARBA" id="ARBA00022448"/>
    </source>
</evidence>
<keyword evidence="5 8" id="KW-0812">Transmembrane</keyword>
<comment type="similarity">
    <text evidence="2 8">Belongs to the 4-toluene sulfonate uptake permease (TSUP) (TC 2.A.102) family.</text>
</comment>